<comment type="caution">
    <text evidence="1">The sequence shown here is derived from an EMBL/GenBank/DDBJ whole genome shotgun (WGS) entry which is preliminary data.</text>
</comment>
<dbReference type="EMBL" id="BARU01032385">
    <property type="protein sequence ID" value="GAH70459.1"/>
    <property type="molecule type" value="Genomic_DNA"/>
</dbReference>
<organism evidence="1">
    <name type="scientific">marine sediment metagenome</name>
    <dbReference type="NCBI Taxonomy" id="412755"/>
    <lineage>
        <taxon>unclassified sequences</taxon>
        <taxon>metagenomes</taxon>
        <taxon>ecological metagenomes</taxon>
    </lineage>
</organism>
<gene>
    <name evidence="1" type="ORF">S03H2_51084</name>
</gene>
<dbReference type="AlphaFoldDB" id="X1IWK8"/>
<protein>
    <submittedName>
        <fullName evidence="1">Uncharacterized protein</fullName>
    </submittedName>
</protein>
<accession>X1IWK8</accession>
<feature type="non-terminal residue" evidence="1">
    <location>
        <position position="1"/>
    </location>
</feature>
<sequence>FTTTKEKRKPASSFSGFNVSNTRSVSEKANALRDYRLNIINQEQQTRNPDSAIVLTENSIKGRIGDIADSYHGITTTDLPRFSRCVWENIRWSKDWILQQGTVGSSCLFGGKEAVLLWENGTGGIKQLRDAGATVVITGLDAWGRIGIVVNRMNLGVTLYLGDSFDTGVAVLVPRDKIHLPALWSFCSCPDFAKAIKTFNDSMVVEYVYLPKVPFDLDYWTKVAEGKYSHGLPKPYSDDPTQWIFHGYPAQNSKPLQVAVA</sequence>
<evidence type="ECO:0000313" key="1">
    <source>
        <dbReference type="EMBL" id="GAH70459.1"/>
    </source>
</evidence>
<proteinExistence type="predicted"/>
<name>X1IWK8_9ZZZZ</name>
<reference evidence="1" key="1">
    <citation type="journal article" date="2014" name="Front. Microbiol.">
        <title>High frequency of phylogenetically diverse reductive dehalogenase-homologous genes in deep subseafloor sedimentary metagenomes.</title>
        <authorList>
            <person name="Kawai M."/>
            <person name="Futagami T."/>
            <person name="Toyoda A."/>
            <person name="Takaki Y."/>
            <person name="Nishi S."/>
            <person name="Hori S."/>
            <person name="Arai W."/>
            <person name="Tsubouchi T."/>
            <person name="Morono Y."/>
            <person name="Uchiyama I."/>
            <person name="Ito T."/>
            <person name="Fujiyama A."/>
            <person name="Inagaki F."/>
            <person name="Takami H."/>
        </authorList>
    </citation>
    <scope>NUCLEOTIDE SEQUENCE</scope>
    <source>
        <strain evidence="1">Expedition CK06-06</strain>
    </source>
</reference>
<feature type="non-terminal residue" evidence="1">
    <location>
        <position position="261"/>
    </location>
</feature>